<dbReference type="RefSeq" id="WP_070792020.1">
    <property type="nucleotide sequence ID" value="NZ_MKIR01000012.1"/>
</dbReference>
<accession>A0A1E8GPG5</accession>
<name>A0A1E8GPG5_9LACT</name>
<dbReference type="PROSITE" id="PS51257">
    <property type="entry name" value="PROKAR_LIPOPROTEIN"/>
    <property type="match status" value="1"/>
</dbReference>
<evidence type="ECO:0000256" key="1">
    <source>
        <dbReference type="SAM" id="MobiDB-lite"/>
    </source>
</evidence>
<evidence type="ECO:0000313" key="3">
    <source>
        <dbReference type="EMBL" id="OFI49503.1"/>
    </source>
</evidence>
<feature type="signal peptide" evidence="2">
    <location>
        <begin position="1"/>
        <end position="21"/>
    </location>
</feature>
<keyword evidence="4" id="KW-1185">Reference proteome</keyword>
<sequence length="221" mass="24301">MKKTKILTMTLAATFLAFGLAGCSQKEKTSGDLVKESDKVVATSDSSGNVVAGVESDFSKIGDFEEVATDSKNPKVKGTYEFALDYKDDSWENVVLSIDGAKVVDTEKFKENEDEVEYSGALALHYSFTNDGDKKVKLHPEDATIILEDGTEIKATSFRNTLSSAFSKGDKEGYIHFKFEKSDSYDLAKIKSINVSFKATAEGDDNENEEHEFNAVLDPKK</sequence>
<dbReference type="STRING" id="1859473.BG261_02680"/>
<reference evidence="4" key="1">
    <citation type="submission" date="2016-09" db="EMBL/GenBank/DDBJ databases">
        <title>Draft genome sequence of a novel species of the family Streptococcaceae isolated from flowers.</title>
        <authorList>
            <person name="Chuah L.-O."/>
            <person name="Yap K.-P."/>
            <person name="Thong K.L."/>
            <person name="Liong M.T."/>
            <person name="Ahmad R."/>
            <person name="Rusul G."/>
        </authorList>
    </citation>
    <scope>NUCLEOTIDE SEQUENCE [LARGE SCALE GENOMIC DNA]</scope>
    <source>
        <strain evidence="4">DF1</strain>
    </source>
</reference>
<comment type="caution">
    <text evidence="3">The sequence shown here is derived from an EMBL/GenBank/DDBJ whole genome shotgun (WGS) entry which is preliminary data.</text>
</comment>
<feature type="chain" id="PRO_5038858706" description="DUF4352 domain-containing protein" evidence="2">
    <location>
        <begin position="22"/>
        <end position="221"/>
    </location>
</feature>
<feature type="region of interest" description="Disordered" evidence="1">
    <location>
        <begin position="201"/>
        <end position="221"/>
    </location>
</feature>
<gene>
    <name evidence="3" type="ORF">BG261_02680</name>
</gene>
<keyword evidence="2" id="KW-0732">Signal</keyword>
<dbReference type="AlphaFoldDB" id="A0A1E8GPG5"/>
<dbReference type="EMBL" id="MKIR01000012">
    <property type="protein sequence ID" value="OFI49503.1"/>
    <property type="molecule type" value="Genomic_DNA"/>
</dbReference>
<dbReference type="Proteomes" id="UP000178622">
    <property type="component" value="Unassembled WGS sequence"/>
</dbReference>
<proteinExistence type="predicted"/>
<evidence type="ECO:0000313" key="4">
    <source>
        <dbReference type="Proteomes" id="UP000178622"/>
    </source>
</evidence>
<evidence type="ECO:0000256" key="2">
    <source>
        <dbReference type="SAM" id="SignalP"/>
    </source>
</evidence>
<evidence type="ECO:0008006" key="5">
    <source>
        <dbReference type="Google" id="ProtNLM"/>
    </source>
</evidence>
<organism evidence="3 4">
    <name type="scientific">Floricoccus tropicus</name>
    <dbReference type="NCBI Taxonomy" id="1859473"/>
    <lineage>
        <taxon>Bacteria</taxon>
        <taxon>Bacillati</taxon>
        <taxon>Bacillota</taxon>
        <taxon>Bacilli</taxon>
        <taxon>Lactobacillales</taxon>
        <taxon>Streptococcaceae</taxon>
        <taxon>Floricoccus</taxon>
    </lineage>
</organism>
<protein>
    <recommendedName>
        <fullName evidence="5">DUF4352 domain-containing protein</fullName>
    </recommendedName>
</protein>
<dbReference type="OrthoDB" id="2199707at2"/>